<keyword evidence="6 8" id="KW-0472">Membrane</keyword>
<keyword evidence="2" id="KW-0328">Glycosyltransferase</keyword>
<evidence type="ECO:0000256" key="4">
    <source>
        <dbReference type="ARBA" id="ARBA00022692"/>
    </source>
</evidence>
<comment type="subcellular location">
    <subcellularLocation>
        <location evidence="1">Membrane</location>
        <topology evidence="1">Multi-pass membrane protein</topology>
    </subcellularLocation>
</comment>
<dbReference type="SUPFAM" id="SSF53448">
    <property type="entry name" value="Nucleotide-diphospho-sugar transferases"/>
    <property type="match status" value="1"/>
</dbReference>
<reference evidence="10 11" key="1">
    <citation type="submission" date="2020-08" db="EMBL/GenBank/DDBJ databases">
        <title>The Agave Microbiome: Exploring the role of microbial communities in plant adaptations to desert environments.</title>
        <authorList>
            <person name="Partida-Martinez L.P."/>
        </authorList>
    </citation>
    <scope>NUCLEOTIDE SEQUENCE [LARGE SCALE GENOMIC DNA]</scope>
    <source>
        <strain evidence="10 11">AS3.12</strain>
    </source>
</reference>
<dbReference type="PANTHER" id="PTHR43867:SF2">
    <property type="entry name" value="CELLULOSE SYNTHASE CATALYTIC SUBUNIT A [UDP-FORMING]"/>
    <property type="match status" value="1"/>
</dbReference>
<dbReference type="EMBL" id="JACHBU010000002">
    <property type="protein sequence ID" value="MBB6507836.1"/>
    <property type="molecule type" value="Genomic_DNA"/>
</dbReference>
<evidence type="ECO:0000256" key="6">
    <source>
        <dbReference type="ARBA" id="ARBA00023136"/>
    </source>
</evidence>
<dbReference type="InterPro" id="IPR029044">
    <property type="entry name" value="Nucleotide-diphossugar_trans"/>
</dbReference>
<feature type="region of interest" description="Disordered" evidence="7">
    <location>
        <begin position="1"/>
        <end position="28"/>
    </location>
</feature>
<dbReference type="PANTHER" id="PTHR43867">
    <property type="entry name" value="CELLULOSE SYNTHASE CATALYTIC SUBUNIT A [UDP-FORMING]"/>
    <property type="match status" value="1"/>
</dbReference>
<keyword evidence="11" id="KW-1185">Reference proteome</keyword>
<evidence type="ECO:0000256" key="1">
    <source>
        <dbReference type="ARBA" id="ARBA00004141"/>
    </source>
</evidence>
<evidence type="ECO:0000313" key="11">
    <source>
        <dbReference type="Proteomes" id="UP000585437"/>
    </source>
</evidence>
<evidence type="ECO:0000313" key="10">
    <source>
        <dbReference type="EMBL" id="MBB6507836.1"/>
    </source>
</evidence>
<evidence type="ECO:0000256" key="2">
    <source>
        <dbReference type="ARBA" id="ARBA00022676"/>
    </source>
</evidence>
<keyword evidence="4 8" id="KW-0812">Transmembrane</keyword>
<feature type="transmembrane region" description="Helical" evidence="8">
    <location>
        <begin position="225"/>
        <end position="245"/>
    </location>
</feature>
<proteinExistence type="predicted"/>
<feature type="transmembrane region" description="Helical" evidence="8">
    <location>
        <begin position="563"/>
        <end position="588"/>
    </location>
</feature>
<feature type="transmembrane region" description="Helical" evidence="8">
    <location>
        <begin position="524"/>
        <end position="551"/>
    </location>
</feature>
<dbReference type="Proteomes" id="UP000585437">
    <property type="component" value="Unassembled WGS sequence"/>
</dbReference>
<dbReference type="InterPro" id="IPR001173">
    <property type="entry name" value="Glyco_trans_2-like"/>
</dbReference>
<sequence length="640" mass="71143">MRSEEHASQPTYLDETGAPPTDETESGQLLDFRPGIQVELTALAALGFSKPLIAKLAGLSRQNGTTVEAELLASGDVREDAYYGAIARLLRLPFVSSLDPALVVILPLIDAQLTRPTMVRIAHRNKAQEIAIVPEAARLSQIAATLATLPLVGRDLVITTPSAIRESVWKADAARRIRETTNTLFEQRPLLSARVVLAGHQGFYGGSFLTTLACLLLIAPIDTLLALHIVLSLTYFSTLCLRLSAMIRQTLVAPERVPVAPPFGPLPRYTILVALYREEDMAEQLVASLKRLDWPASLLDIKFVCEIDDRQTIEALKALEPGPQFEIVEVPAYGPRTKPKALTYALKGARGEFTAIYDAEDRPHPLQLREAYRRFRAAPSELACLQAPLIITNARESWLSALFSLEYAALFRGLLPMLGRMNMPLPLGGTSNHFRTSALIAAGGWDPYNVTEDADLGMRLYRLGFTADVMRHQTLEDAPLSIKVWTSQRSRWFKGWLQTWLVLMRDPARLIGEIGIKPFCVIQLLVGGMLLSSLLHPLILVFLCVGFSAMLRAPIDTLPVEVVGLFAIDFTNILGSYLIFLGLGIGSMTNHEKRLVGRRWVAVPLYWMMTSFAAWKALRELRTKPFHWSKTPHMPRRKES</sequence>
<name>A0A7X0JJJ9_9HYPH</name>
<protein>
    <submittedName>
        <fullName evidence="10">Cellulose synthase/poly-beta-1,6-N-acetylglucosamine synthase-like glycosyltransferase</fullName>
    </submittedName>
</protein>
<keyword evidence="5 8" id="KW-1133">Transmembrane helix</keyword>
<gene>
    <name evidence="10" type="ORF">F4695_001168</name>
</gene>
<evidence type="ECO:0000256" key="3">
    <source>
        <dbReference type="ARBA" id="ARBA00022679"/>
    </source>
</evidence>
<evidence type="ECO:0000256" key="8">
    <source>
        <dbReference type="SAM" id="Phobius"/>
    </source>
</evidence>
<feature type="domain" description="Glycosyltransferase 2-like" evidence="9">
    <location>
        <begin position="356"/>
        <end position="547"/>
    </location>
</feature>
<dbReference type="GO" id="GO:0016020">
    <property type="term" value="C:membrane"/>
    <property type="evidence" value="ECO:0007669"/>
    <property type="project" value="UniProtKB-SubCell"/>
</dbReference>
<dbReference type="AlphaFoldDB" id="A0A7X0JJJ9"/>
<dbReference type="Gene3D" id="3.90.550.10">
    <property type="entry name" value="Spore Coat Polysaccharide Biosynthesis Protein SpsA, Chain A"/>
    <property type="match status" value="1"/>
</dbReference>
<organism evidence="10 11">
    <name type="scientific">Rhizobium soli</name>
    <dbReference type="NCBI Taxonomy" id="424798"/>
    <lineage>
        <taxon>Bacteria</taxon>
        <taxon>Pseudomonadati</taxon>
        <taxon>Pseudomonadota</taxon>
        <taxon>Alphaproteobacteria</taxon>
        <taxon>Hyphomicrobiales</taxon>
        <taxon>Rhizobiaceae</taxon>
        <taxon>Rhizobium/Agrobacterium group</taxon>
        <taxon>Rhizobium</taxon>
    </lineage>
</organism>
<dbReference type="GO" id="GO:0016757">
    <property type="term" value="F:glycosyltransferase activity"/>
    <property type="evidence" value="ECO:0007669"/>
    <property type="project" value="UniProtKB-KW"/>
</dbReference>
<feature type="transmembrane region" description="Helical" evidence="8">
    <location>
        <begin position="195"/>
        <end position="219"/>
    </location>
</feature>
<keyword evidence="3 10" id="KW-0808">Transferase</keyword>
<evidence type="ECO:0000256" key="7">
    <source>
        <dbReference type="SAM" id="MobiDB-lite"/>
    </source>
</evidence>
<comment type="caution">
    <text evidence="10">The sequence shown here is derived from an EMBL/GenBank/DDBJ whole genome shotgun (WGS) entry which is preliminary data.</text>
</comment>
<dbReference type="InterPro" id="IPR050321">
    <property type="entry name" value="Glycosyltr_2/OpgH_subfam"/>
</dbReference>
<feature type="transmembrane region" description="Helical" evidence="8">
    <location>
        <begin position="600"/>
        <end position="618"/>
    </location>
</feature>
<accession>A0A7X0JJJ9</accession>
<dbReference type="Pfam" id="PF13632">
    <property type="entry name" value="Glyco_trans_2_3"/>
    <property type="match status" value="1"/>
</dbReference>
<evidence type="ECO:0000256" key="5">
    <source>
        <dbReference type="ARBA" id="ARBA00022989"/>
    </source>
</evidence>
<dbReference type="RefSeq" id="WP_184654120.1">
    <property type="nucleotide sequence ID" value="NZ_JACHBU010000002.1"/>
</dbReference>
<evidence type="ECO:0000259" key="9">
    <source>
        <dbReference type="Pfam" id="PF13632"/>
    </source>
</evidence>